<dbReference type="CDD" id="cd05403">
    <property type="entry name" value="NT_KNTase_like"/>
    <property type="match status" value="1"/>
</dbReference>
<dbReference type="NCBIfam" id="NF047752">
    <property type="entry name" value="MntA_antitoxin"/>
    <property type="match status" value="1"/>
</dbReference>
<evidence type="ECO:0000313" key="2">
    <source>
        <dbReference type="EMBL" id="MEA3572088.1"/>
    </source>
</evidence>
<evidence type="ECO:0000259" key="1">
    <source>
        <dbReference type="Pfam" id="PF18765"/>
    </source>
</evidence>
<reference evidence="2 3" key="1">
    <citation type="submission" date="2023-12" db="EMBL/GenBank/DDBJ databases">
        <title>Whole genome sequencing of Paenibacillus phoenicis isolated from the Phoenix Mars Lander spacecraft assembly facility.</title>
        <authorList>
            <person name="Garcia A."/>
            <person name="Venkateswaran K."/>
        </authorList>
    </citation>
    <scope>NUCLEOTIDE SEQUENCE [LARGE SCALE GENOMIC DNA]</scope>
    <source>
        <strain evidence="2 3">3PO2SA</strain>
    </source>
</reference>
<dbReference type="InterPro" id="IPR052930">
    <property type="entry name" value="TA_antitoxin_MntA"/>
</dbReference>
<comment type="caution">
    <text evidence="2">The sequence shown here is derived from an EMBL/GenBank/DDBJ whole genome shotgun (WGS) entry which is preliminary data.</text>
</comment>
<dbReference type="Gene3D" id="3.30.460.10">
    <property type="entry name" value="Beta Polymerase, domain 2"/>
    <property type="match status" value="1"/>
</dbReference>
<dbReference type="Proteomes" id="UP001292216">
    <property type="component" value="Unassembled WGS sequence"/>
</dbReference>
<name>A0ABU5PQ39_9BACL</name>
<protein>
    <submittedName>
        <fullName evidence="2">Nucleotidyltransferase domain-containing protein</fullName>
    </submittedName>
</protein>
<dbReference type="RefSeq" id="WP_009223780.1">
    <property type="nucleotide sequence ID" value="NZ_CBCSKM010000002.1"/>
</dbReference>
<sequence>MPNPRLEPQQISAIIDYLNERFNAHTVILFGSAARGEMRQDSDVDIAYISEDPPHSAYELFMAASELANRVGREVDLIYFPQANPVFKAQIIGTGEVLQDVEPYVRQTAFMQALKEYALLNDERKEIMENYQRGGAN</sequence>
<feature type="domain" description="Polymerase beta nucleotidyltransferase" evidence="1">
    <location>
        <begin position="14"/>
        <end position="99"/>
    </location>
</feature>
<gene>
    <name evidence="2" type="ORF">U9M73_19380</name>
</gene>
<dbReference type="Pfam" id="PF18765">
    <property type="entry name" value="Polbeta"/>
    <property type="match status" value="1"/>
</dbReference>
<dbReference type="PANTHER" id="PTHR43852:SF2">
    <property type="entry name" value="PROTEIN ADENYLYLTRANSFERASE MNTA"/>
    <property type="match status" value="1"/>
</dbReference>
<accession>A0ABU5PQ39</accession>
<dbReference type="EMBL" id="JAYERP010000001">
    <property type="protein sequence ID" value="MEA3572088.1"/>
    <property type="molecule type" value="Genomic_DNA"/>
</dbReference>
<keyword evidence="3" id="KW-1185">Reference proteome</keyword>
<evidence type="ECO:0000313" key="3">
    <source>
        <dbReference type="Proteomes" id="UP001292216"/>
    </source>
</evidence>
<dbReference type="PANTHER" id="PTHR43852">
    <property type="entry name" value="NUCLEOTIDYLTRANSFERASE"/>
    <property type="match status" value="1"/>
</dbReference>
<proteinExistence type="predicted"/>
<organism evidence="2 3">
    <name type="scientific">Paenibacillus phoenicis</name>
    <dbReference type="NCBI Taxonomy" id="554117"/>
    <lineage>
        <taxon>Bacteria</taxon>
        <taxon>Bacillati</taxon>
        <taxon>Bacillota</taxon>
        <taxon>Bacilli</taxon>
        <taxon>Bacillales</taxon>
        <taxon>Paenibacillaceae</taxon>
        <taxon>Paenibacillus</taxon>
    </lineage>
</organism>
<dbReference type="InterPro" id="IPR041633">
    <property type="entry name" value="Polbeta"/>
</dbReference>
<dbReference type="InterPro" id="IPR043519">
    <property type="entry name" value="NT_sf"/>
</dbReference>
<dbReference type="SUPFAM" id="SSF81301">
    <property type="entry name" value="Nucleotidyltransferase"/>
    <property type="match status" value="1"/>
</dbReference>